<name>A0A172TTT3_9BACT</name>
<evidence type="ECO:0000256" key="2">
    <source>
        <dbReference type="ARBA" id="ARBA00022475"/>
    </source>
</evidence>
<feature type="domain" description="ArnT-like N-terminal" evidence="9">
    <location>
        <begin position="34"/>
        <end position="229"/>
    </location>
</feature>
<reference evidence="10 11" key="2">
    <citation type="journal article" date="2016" name="Int. J. Syst. Evol. Microbiol.">
        <title>Flavisolibacter tropicus sp. nov., isolated from tropical soil.</title>
        <authorList>
            <person name="Lee J.J."/>
            <person name="Kang M.S."/>
            <person name="Kim G.S."/>
            <person name="Lee C.S."/>
            <person name="Lim S."/>
            <person name="Lee J."/>
            <person name="Roh S.H."/>
            <person name="Kang H."/>
            <person name="Ha J.M."/>
            <person name="Bae S."/>
            <person name="Jung H.Y."/>
            <person name="Kim M.K."/>
        </authorList>
    </citation>
    <scope>NUCLEOTIDE SEQUENCE [LARGE SCALE GENOMIC DNA]</scope>
    <source>
        <strain evidence="10 11">LCS9</strain>
    </source>
</reference>
<evidence type="ECO:0000256" key="8">
    <source>
        <dbReference type="SAM" id="Phobius"/>
    </source>
</evidence>
<evidence type="ECO:0000256" key="6">
    <source>
        <dbReference type="ARBA" id="ARBA00022989"/>
    </source>
</evidence>
<dbReference type="AlphaFoldDB" id="A0A172TTT3"/>
<feature type="transmembrane region" description="Helical" evidence="8">
    <location>
        <begin position="257"/>
        <end position="279"/>
    </location>
</feature>
<dbReference type="InterPro" id="IPR003342">
    <property type="entry name" value="ArnT-like_N"/>
</dbReference>
<evidence type="ECO:0000313" key="11">
    <source>
        <dbReference type="Proteomes" id="UP000077177"/>
    </source>
</evidence>
<dbReference type="Pfam" id="PF02366">
    <property type="entry name" value="PMT"/>
    <property type="match status" value="1"/>
</dbReference>
<feature type="transmembrane region" description="Helical" evidence="8">
    <location>
        <begin position="402"/>
        <end position="423"/>
    </location>
</feature>
<feature type="transmembrane region" description="Helical" evidence="8">
    <location>
        <begin position="321"/>
        <end position="338"/>
    </location>
</feature>
<dbReference type="InterPro" id="IPR050297">
    <property type="entry name" value="LipidA_mod_glycosyltrf_83"/>
</dbReference>
<dbReference type="GO" id="GO:0010041">
    <property type="term" value="P:response to iron(III) ion"/>
    <property type="evidence" value="ECO:0007669"/>
    <property type="project" value="TreeGrafter"/>
</dbReference>
<keyword evidence="2" id="KW-1003">Cell membrane</keyword>
<evidence type="ECO:0000259" key="9">
    <source>
        <dbReference type="Pfam" id="PF02366"/>
    </source>
</evidence>
<gene>
    <name evidence="10" type="ORF">SY85_06220</name>
</gene>
<feature type="transmembrane region" description="Helical" evidence="8">
    <location>
        <begin position="345"/>
        <end position="365"/>
    </location>
</feature>
<evidence type="ECO:0000256" key="4">
    <source>
        <dbReference type="ARBA" id="ARBA00022679"/>
    </source>
</evidence>
<feature type="transmembrane region" description="Helical" evidence="8">
    <location>
        <begin position="377"/>
        <end position="395"/>
    </location>
</feature>
<keyword evidence="6 8" id="KW-1133">Transmembrane helix</keyword>
<sequence length="521" mass="59425">MPQSKTFDKSFWFLILLSAVLLFPSLGKMPLWIYDEVRNAECAREMWERHDWIVPTFNGELRTLKPPIHYFFMFGGFELFGATEWGARIFSAVFGVLTIAITYIFTARYTTKLAAFTTSAVLLASSHWLFEFRMSVPDPYLIFFNTLSIFTAYAYFQEKKFSWLLVSAVSFGLGILAKGPVAVVLPGLGLLSWLIWEKKWKAIFHWHILAAGIVMLAISVPWYVLVHQATNGEWTKGFFLQHNLGRFSEPMEGHGGLFIIVPLFVLVGLLPGSSFIGEAVKDFRQRYSQSFLRMALCISLAFVVFYSISGTKLPNYPMPCYSFVAILLGYLISIGVSGQTKIKQYPFWILLVINLAIPIAAYFGIKGEVETRGFENQTLLTAILTVAAAVSLYLHKRSGFKTAVTALFGFYILFNLVLLNYLYPMVYNNNPLSKTIDKVKQYDNVVAYQIFHPSFTYYLPKRVRVFDNKDSLQQYLKTNEALVISREKLLPELESLKLDTVAIHHDLFETSTTVLMTNKKK</sequence>
<dbReference type="Proteomes" id="UP000077177">
    <property type="component" value="Chromosome"/>
</dbReference>
<reference evidence="11" key="1">
    <citation type="submission" date="2015-01" db="EMBL/GenBank/DDBJ databases">
        <title>Flavisolibacter sp./LCS9/ whole genome sequencing.</title>
        <authorList>
            <person name="Kim M.K."/>
            <person name="Srinivasan S."/>
            <person name="Lee J.-J."/>
        </authorList>
    </citation>
    <scope>NUCLEOTIDE SEQUENCE [LARGE SCALE GENOMIC DNA]</scope>
    <source>
        <strain evidence="11">LCS9</strain>
    </source>
</reference>
<keyword evidence="4" id="KW-0808">Transferase</keyword>
<dbReference type="GO" id="GO:0005886">
    <property type="term" value="C:plasma membrane"/>
    <property type="evidence" value="ECO:0007669"/>
    <property type="project" value="UniProtKB-SubCell"/>
</dbReference>
<comment type="subcellular location">
    <subcellularLocation>
        <location evidence="1">Cell membrane</location>
        <topology evidence="1">Multi-pass membrane protein</topology>
    </subcellularLocation>
</comment>
<proteinExistence type="predicted"/>
<dbReference type="RefSeq" id="WP_066402514.1">
    <property type="nucleotide sequence ID" value="NZ_CP011390.1"/>
</dbReference>
<dbReference type="PANTHER" id="PTHR33908">
    <property type="entry name" value="MANNOSYLTRANSFERASE YKCB-RELATED"/>
    <property type="match status" value="1"/>
</dbReference>
<organism evidence="10 11">
    <name type="scientific">Flavisolibacter tropicus</name>
    <dbReference type="NCBI Taxonomy" id="1492898"/>
    <lineage>
        <taxon>Bacteria</taxon>
        <taxon>Pseudomonadati</taxon>
        <taxon>Bacteroidota</taxon>
        <taxon>Chitinophagia</taxon>
        <taxon>Chitinophagales</taxon>
        <taxon>Chitinophagaceae</taxon>
        <taxon>Flavisolibacter</taxon>
    </lineage>
</organism>
<dbReference type="GO" id="GO:0016763">
    <property type="term" value="F:pentosyltransferase activity"/>
    <property type="evidence" value="ECO:0007669"/>
    <property type="project" value="TreeGrafter"/>
</dbReference>
<keyword evidence="11" id="KW-1185">Reference proteome</keyword>
<feature type="transmembrane region" description="Helical" evidence="8">
    <location>
        <begin position="291"/>
        <end position="309"/>
    </location>
</feature>
<dbReference type="GO" id="GO:0000030">
    <property type="term" value="F:mannosyltransferase activity"/>
    <property type="evidence" value="ECO:0007669"/>
    <property type="project" value="InterPro"/>
</dbReference>
<protein>
    <recommendedName>
        <fullName evidence="9">ArnT-like N-terminal domain-containing protein</fullName>
    </recommendedName>
</protein>
<feature type="transmembrane region" description="Helical" evidence="8">
    <location>
        <begin position="139"/>
        <end position="156"/>
    </location>
</feature>
<dbReference type="GO" id="GO:0006493">
    <property type="term" value="P:protein O-linked glycosylation"/>
    <property type="evidence" value="ECO:0007669"/>
    <property type="project" value="InterPro"/>
</dbReference>
<evidence type="ECO:0000256" key="5">
    <source>
        <dbReference type="ARBA" id="ARBA00022692"/>
    </source>
</evidence>
<keyword evidence="5 8" id="KW-0812">Transmembrane</keyword>
<accession>A0A172TTT3</accession>
<evidence type="ECO:0000256" key="3">
    <source>
        <dbReference type="ARBA" id="ARBA00022676"/>
    </source>
</evidence>
<dbReference type="PANTHER" id="PTHR33908:SF3">
    <property type="entry name" value="UNDECAPRENYL PHOSPHATE-ALPHA-4-AMINO-4-DEOXY-L-ARABINOSE ARABINOSYL TRANSFERASE"/>
    <property type="match status" value="1"/>
</dbReference>
<dbReference type="KEGG" id="fla:SY85_06220"/>
<evidence type="ECO:0000256" key="1">
    <source>
        <dbReference type="ARBA" id="ARBA00004651"/>
    </source>
</evidence>
<dbReference type="GO" id="GO:0009103">
    <property type="term" value="P:lipopolysaccharide biosynthetic process"/>
    <property type="evidence" value="ECO:0007669"/>
    <property type="project" value="UniProtKB-ARBA"/>
</dbReference>
<keyword evidence="3" id="KW-0328">Glycosyltransferase</keyword>
<feature type="transmembrane region" description="Helical" evidence="8">
    <location>
        <begin position="89"/>
        <end position="107"/>
    </location>
</feature>
<keyword evidence="7 8" id="KW-0472">Membrane</keyword>
<dbReference type="OrthoDB" id="8353433at2"/>
<dbReference type="STRING" id="1492898.SY85_06220"/>
<evidence type="ECO:0000313" key="10">
    <source>
        <dbReference type="EMBL" id="ANE50157.1"/>
    </source>
</evidence>
<evidence type="ECO:0000256" key="7">
    <source>
        <dbReference type="ARBA" id="ARBA00023136"/>
    </source>
</evidence>
<feature type="transmembrane region" description="Helical" evidence="8">
    <location>
        <begin position="168"/>
        <end position="196"/>
    </location>
</feature>
<dbReference type="EMBL" id="CP011390">
    <property type="protein sequence ID" value="ANE50157.1"/>
    <property type="molecule type" value="Genomic_DNA"/>
</dbReference>
<feature type="transmembrane region" description="Helical" evidence="8">
    <location>
        <begin position="203"/>
        <end position="224"/>
    </location>
</feature>